<evidence type="ECO:0000259" key="1">
    <source>
        <dbReference type="Pfam" id="PF16806"/>
    </source>
</evidence>
<dbReference type="EMBL" id="CP059056">
    <property type="protein sequence ID" value="QLJ18103.1"/>
    <property type="molecule type" value="Genomic_DNA"/>
</dbReference>
<proteinExistence type="predicted"/>
<dbReference type="AlphaFoldDB" id="A0A7D6ACU1"/>
<accession>A0A7D6ACU1</accession>
<dbReference type="Pfam" id="PF16806">
    <property type="entry name" value="ExsD"/>
    <property type="match status" value="1"/>
</dbReference>
<reference evidence="2" key="1">
    <citation type="submission" date="2020-07" db="EMBL/GenBank/DDBJ databases">
        <title>Hypervirulent multi-drug resistant Proteus mirabilis strain with mosaic plasmid.</title>
        <authorList>
            <person name="Shelenkov A."/>
            <person name="Mikhaylova Y.V."/>
            <person name="Yanushevich Y.G."/>
            <person name="Petrova L."/>
            <person name="Fomina V."/>
            <person name="Zamyatin M."/>
            <person name="Shagin D."/>
        </authorList>
    </citation>
    <scope>NUCLEOTIDE SEQUENCE</scope>
    <source>
        <strain evidence="2">CriePir89</strain>
    </source>
</reference>
<dbReference type="Gene3D" id="1.20.1270.190">
    <property type="match status" value="1"/>
</dbReference>
<sequence>MSETIVIKRQTNTSKYQYYRYFNLLKKMMADENKKTVDNLFNLQFSLLITNNDINEKQIKILSRLLCREAVDSLLQSTWFLRKKHCSVPLTKENINAVVNLADKYQSNISDINWNALNAKINIADHARFIQAIIKPIFIWWVEHITPHIFTLYEIKKELEYQINQCENIKLFEEKEPSNIASSFLSLEDIKTKLEADKARFVVIDDLLKKDIKLVIEAWEKEPVFNKKINNTLEYLQNTQPHSELLQPLWDILITIPQHPENCKKLKHWLVEHSLCLINDEFMWHV</sequence>
<dbReference type="InterPro" id="IPR031835">
    <property type="entry name" value="ExsD_N"/>
</dbReference>
<protein>
    <submittedName>
        <fullName evidence="2">T3SS regulon anti-activator ExsD family protein</fullName>
    </submittedName>
</protein>
<dbReference type="KEGG" id="pvl:AOB99_11835"/>
<organism evidence="2">
    <name type="scientific">Proteus mirabilis</name>
    <dbReference type="NCBI Taxonomy" id="584"/>
    <lineage>
        <taxon>Bacteria</taxon>
        <taxon>Pseudomonadati</taxon>
        <taxon>Pseudomonadota</taxon>
        <taxon>Gammaproteobacteria</taxon>
        <taxon>Enterobacterales</taxon>
        <taxon>Morganellaceae</taxon>
        <taxon>Proteus</taxon>
    </lineage>
</organism>
<evidence type="ECO:0000313" key="2">
    <source>
        <dbReference type="EMBL" id="QLJ18103.1"/>
    </source>
</evidence>
<name>A0A7D6ACU1_PROMI</name>
<gene>
    <name evidence="2" type="ORF">HZ283_13730</name>
</gene>
<dbReference type="Gene3D" id="1.10.8.520">
    <property type="entry name" value="ExsD N-terminal domain-like"/>
    <property type="match status" value="1"/>
</dbReference>
<dbReference type="RefSeq" id="WP_017627942.1">
    <property type="nucleotide sequence ID" value="NZ_CAXOIG010000002.1"/>
</dbReference>
<dbReference type="InterPro" id="IPR043102">
    <property type="entry name" value="ExsD_dom2"/>
</dbReference>
<dbReference type="InterPro" id="IPR043101">
    <property type="entry name" value="ExsD_dom1"/>
</dbReference>
<feature type="domain" description="Antiactivator protein ExsD N-terminal" evidence="1">
    <location>
        <begin position="54"/>
        <end position="106"/>
    </location>
</feature>